<feature type="region of interest" description="Disordered" evidence="1">
    <location>
        <begin position="136"/>
        <end position="166"/>
    </location>
</feature>
<evidence type="ECO:0000313" key="2">
    <source>
        <dbReference type="EMBL" id="AYD90498.1"/>
    </source>
</evidence>
<sequence length="166" mass="17052">MIADVGRIGPGVPSLGVALSADLTVLVARPGVEHYGHLRERLSWLREEADRRSGPTTLGVVLIAPWRSRHEGADLARLLQASGLDVPVLGVLAEDSSAADVLAGRRQRPLGRTLLVRSARALADSVSSLASASSVSAPTSVFTPTSPAFPTSPASTAGATTTGARA</sequence>
<reference evidence="2 3" key="1">
    <citation type="submission" date="2018-09" db="EMBL/GenBank/DDBJ databases">
        <authorList>
            <person name="Li J."/>
        </authorList>
    </citation>
    <scope>NUCLEOTIDE SEQUENCE [LARGE SCALE GENOMIC DNA]</scope>
    <source>
        <strain evidence="2 3">2129</strain>
    </source>
</reference>
<proteinExistence type="predicted"/>
<protein>
    <submittedName>
        <fullName evidence="2">Uncharacterized protein</fullName>
    </submittedName>
</protein>
<keyword evidence="3" id="KW-1185">Reference proteome</keyword>
<evidence type="ECO:0000256" key="1">
    <source>
        <dbReference type="SAM" id="MobiDB-lite"/>
    </source>
</evidence>
<evidence type="ECO:0000313" key="3">
    <source>
        <dbReference type="Proteomes" id="UP000273001"/>
    </source>
</evidence>
<name>A0ABM6Z5A3_9ACTO</name>
<dbReference type="EMBL" id="CP032514">
    <property type="protein sequence ID" value="AYD90498.1"/>
    <property type="molecule type" value="Genomic_DNA"/>
</dbReference>
<accession>A0ABM6Z5A3</accession>
<dbReference type="Proteomes" id="UP000273001">
    <property type="component" value="Chromosome"/>
</dbReference>
<gene>
    <name evidence="2" type="ORF">D5R93_11720</name>
</gene>
<organism evidence="2 3">
    <name type="scientific">Actinomyces lilanjuaniae</name>
    <dbReference type="NCBI Taxonomy" id="2321394"/>
    <lineage>
        <taxon>Bacteria</taxon>
        <taxon>Bacillati</taxon>
        <taxon>Actinomycetota</taxon>
        <taxon>Actinomycetes</taxon>
        <taxon>Actinomycetales</taxon>
        <taxon>Actinomycetaceae</taxon>
        <taxon>Actinomyces</taxon>
    </lineage>
</organism>